<proteinExistence type="predicted"/>
<evidence type="ECO:0000313" key="2">
    <source>
        <dbReference type="EMBL" id="GBP93744.1"/>
    </source>
</evidence>
<organism evidence="2 3">
    <name type="scientific">Eumeta variegata</name>
    <name type="common">Bagworm moth</name>
    <name type="synonym">Eumeta japonica</name>
    <dbReference type="NCBI Taxonomy" id="151549"/>
    <lineage>
        <taxon>Eukaryota</taxon>
        <taxon>Metazoa</taxon>
        <taxon>Ecdysozoa</taxon>
        <taxon>Arthropoda</taxon>
        <taxon>Hexapoda</taxon>
        <taxon>Insecta</taxon>
        <taxon>Pterygota</taxon>
        <taxon>Neoptera</taxon>
        <taxon>Endopterygota</taxon>
        <taxon>Lepidoptera</taxon>
        <taxon>Glossata</taxon>
        <taxon>Ditrysia</taxon>
        <taxon>Tineoidea</taxon>
        <taxon>Psychidae</taxon>
        <taxon>Oiketicinae</taxon>
        <taxon>Eumeta</taxon>
    </lineage>
</organism>
<keyword evidence="3" id="KW-1185">Reference proteome</keyword>
<name>A0A4C2A3C5_EUMVA</name>
<sequence length="101" mass="11298">MHKILIYFILQENVEEIVGIRRRLLCAHNDFNKIKVNPRTSAGSFSRSELDRGGGITRNARNRLGGGGVKGGRHTLAAVHHGRLFETLILPRPQSRVSMNI</sequence>
<evidence type="ECO:0000313" key="3">
    <source>
        <dbReference type="Proteomes" id="UP000299102"/>
    </source>
</evidence>
<feature type="region of interest" description="Disordered" evidence="1">
    <location>
        <begin position="42"/>
        <end position="69"/>
    </location>
</feature>
<protein>
    <submittedName>
        <fullName evidence="2">Uncharacterized protein</fullName>
    </submittedName>
</protein>
<gene>
    <name evidence="2" type="ORF">EVAR_67036_1</name>
</gene>
<comment type="caution">
    <text evidence="2">The sequence shown here is derived from an EMBL/GenBank/DDBJ whole genome shotgun (WGS) entry which is preliminary data.</text>
</comment>
<reference evidence="2 3" key="1">
    <citation type="journal article" date="2019" name="Commun. Biol.">
        <title>The bagworm genome reveals a unique fibroin gene that provides high tensile strength.</title>
        <authorList>
            <person name="Kono N."/>
            <person name="Nakamura H."/>
            <person name="Ohtoshi R."/>
            <person name="Tomita M."/>
            <person name="Numata K."/>
            <person name="Arakawa K."/>
        </authorList>
    </citation>
    <scope>NUCLEOTIDE SEQUENCE [LARGE SCALE GENOMIC DNA]</scope>
</reference>
<evidence type="ECO:0000256" key="1">
    <source>
        <dbReference type="SAM" id="MobiDB-lite"/>
    </source>
</evidence>
<dbReference type="Proteomes" id="UP000299102">
    <property type="component" value="Unassembled WGS sequence"/>
</dbReference>
<dbReference type="AlphaFoldDB" id="A0A4C2A3C5"/>
<accession>A0A4C2A3C5</accession>
<dbReference type="EMBL" id="BGZK01002412">
    <property type="protein sequence ID" value="GBP93744.1"/>
    <property type="molecule type" value="Genomic_DNA"/>
</dbReference>